<evidence type="ECO:0000313" key="2">
    <source>
        <dbReference type="Proteomes" id="UP001219568"/>
    </source>
</evidence>
<proteinExistence type="predicted"/>
<reference evidence="1" key="2">
    <citation type="submission" date="2023-01" db="EMBL/GenBank/DDBJ databases">
        <authorList>
            <person name="Petersen C."/>
        </authorList>
    </citation>
    <scope>NUCLEOTIDE SEQUENCE</scope>
    <source>
        <strain evidence="1">IBT 15450</strain>
    </source>
</reference>
<dbReference type="Proteomes" id="UP001219568">
    <property type="component" value="Unassembled WGS sequence"/>
</dbReference>
<sequence length="90" mass="9644">MVERCAREELARCTAEYLGQLRPFQSETMGSVDGSPLHCGFLFPGKGNEDCQVPHGPLKTAELEVIGEVFGYEWLGCSAGCESAAPGSYA</sequence>
<name>A0AAD6NCL6_PENCN</name>
<evidence type="ECO:0000313" key="1">
    <source>
        <dbReference type="EMBL" id="KAJ6051761.1"/>
    </source>
</evidence>
<dbReference type="EMBL" id="JAQJZL010000002">
    <property type="protein sequence ID" value="KAJ6051761.1"/>
    <property type="molecule type" value="Genomic_DNA"/>
</dbReference>
<protein>
    <submittedName>
        <fullName evidence="1">Uncharacterized protein</fullName>
    </submittedName>
</protein>
<reference evidence="1" key="1">
    <citation type="journal article" date="2023" name="IMA Fungus">
        <title>Comparative genomic study of the Penicillium genus elucidates a diverse pangenome and 15 lateral gene transfer events.</title>
        <authorList>
            <person name="Petersen C."/>
            <person name="Sorensen T."/>
            <person name="Nielsen M.R."/>
            <person name="Sondergaard T.E."/>
            <person name="Sorensen J.L."/>
            <person name="Fitzpatrick D.A."/>
            <person name="Frisvad J.C."/>
            <person name="Nielsen K.L."/>
        </authorList>
    </citation>
    <scope>NUCLEOTIDE SEQUENCE</scope>
    <source>
        <strain evidence="1">IBT 15450</strain>
    </source>
</reference>
<accession>A0AAD6NCL6</accession>
<comment type="caution">
    <text evidence="1">The sequence shown here is derived from an EMBL/GenBank/DDBJ whole genome shotgun (WGS) entry which is preliminary data.</text>
</comment>
<keyword evidence="2" id="KW-1185">Reference proteome</keyword>
<organism evidence="1 2">
    <name type="scientific">Penicillium canescens</name>
    <dbReference type="NCBI Taxonomy" id="5083"/>
    <lineage>
        <taxon>Eukaryota</taxon>
        <taxon>Fungi</taxon>
        <taxon>Dikarya</taxon>
        <taxon>Ascomycota</taxon>
        <taxon>Pezizomycotina</taxon>
        <taxon>Eurotiomycetes</taxon>
        <taxon>Eurotiomycetidae</taxon>
        <taxon>Eurotiales</taxon>
        <taxon>Aspergillaceae</taxon>
        <taxon>Penicillium</taxon>
    </lineage>
</organism>
<dbReference type="AlphaFoldDB" id="A0AAD6NCL6"/>
<gene>
    <name evidence="1" type="ORF">N7460_002295</name>
</gene>